<feature type="transmembrane region" description="Helical" evidence="1">
    <location>
        <begin position="35"/>
        <end position="55"/>
    </location>
</feature>
<name>V2Y6Q0_9FIRM</name>
<proteinExistence type="predicted"/>
<dbReference type="STRING" id="592026.GCWU0000282_000297"/>
<evidence type="ECO:0000313" key="2">
    <source>
        <dbReference type="EMBL" id="ESL04583.1"/>
    </source>
</evidence>
<reference evidence="2 3" key="1">
    <citation type="submission" date="2013-06" db="EMBL/GenBank/DDBJ databases">
        <authorList>
            <person name="Weinstock G."/>
            <person name="Sodergren E."/>
            <person name="Clifton S."/>
            <person name="Fulton L."/>
            <person name="Fulton B."/>
            <person name="Courtney L."/>
            <person name="Fronick C."/>
            <person name="Harrison M."/>
            <person name="Strong C."/>
            <person name="Farmer C."/>
            <person name="Delahaunty K."/>
            <person name="Markovic C."/>
            <person name="Hall O."/>
            <person name="Minx P."/>
            <person name="Tomlinson C."/>
            <person name="Mitreva M."/>
            <person name="Nelson J."/>
            <person name="Hou S."/>
            <person name="Wollam A."/>
            <person name="Pepin K.H."/>
            <person name="Johnson M."/>
            <person name="Bhonagiri V."/>
            <person name="Nash W.E."/>
            <person name="Warren W."/>
            <person name="Chinwalla A."/>
            <person name="Mardis E.R."/>
            <person name="Wilson R.K."/>
        </authorList>
    </citation>
    <scope>NUCLEOTIDE SEQUENCE [LARGE SCALE GENOMIC DNA]</scope>
    <source>
        <strain evidence="2 3">ATCC 51271</strain>
    </source>
</reference>
<dbReference type="AlphaFoldDB" id="V2Y6Q0"/>
<feature type="transmembrane region" description="Helical" evidence="1">
    <location>
        <begin position="12"/>
        <end position="29"/>
    </location>
</feature>
<dbReference type="Proteomes" id="UP000018227">
    <property type="component" value="Unassembled WGS sequence"/>
</dbReference>
<keyword evidence="3" id="KW-1185">Reference proteome</keyword>
<sequence>MVENMKKIKNIGNALIVVVLLLMGIQLLIDIIVPPVLIAGLIITCIGYIYFLIFWRCPFCRKQLPFQGMFGMEYCPYCGNKIDD</sequence>
<keyword evidence="1" id="KW-1133">Transmembrane helix</keyword>
<gene>
    <name evidence="2" type="ORF">GCWU0000282_000297</name>
</gene>
<evidence type="ECO:0000313" key="3">
    <source>
        <dbReference type="Proteomes" id="UP000018227"/>
    </source>
</evidence>
<organism evidence="2 3">
    <name type="scientific">Catonella morbi ATCC 51271</name>
    <dbReference type="NCBI Taxonomy" id="592026"/>
    <lineage>
        <taxon>Bacteria</taxon>
        <taxon>Bacillati</taxon>
        <taxon>Bacillota</taxon>
        <taxon>Clostridia</taxon>
        <taxon>Lachnospirales</taxon>
        <taxon>Lachnospiraceae</taxon>
        <taxon>Catonella</taxon>
    </lineage>
</organism>
<keyword evidence="1" id="KW-0472">Membrane</keyword>
<keyword evidence="1" id="KW-0812">Transmembrane</keyword>
<evidence type="ECO:0000256" key="1">
    <source>
        <dbReference type="SAM" id="Phobius"/>
    </source>
</evidence>
<comment type="caution">
    <text evidence="2">The sequence shown here is derived from an EMBL/GenBank/DDBJ whole genome shotgun (WGS) entry which is preliminary data.</text>
</comment>
<protein>
    <submittedName>
        <fullName evidence="2">Uncharacterized protein</fullName>
    </submittedName>
</protein>
<dbReference type="EMBL" id="ACIL03000003">
    <property type="protein sequence ID" value="ESL04583.1"/>
    <property type="molecule type" value="Genomic_DNA"/>
</dbReference>
<dbReference type="HOGENOM" id="CLU_191390_0_0_9"/>
<accession>V2Y6Q0</accession>
<dbReference type="eggNOG" id="ENOG502ZWPS">
    <property type="taxonomic scope" value="Bacteria"/>
</dbReference>